<dbReference type="RefSeq" id="WP_111746494.1">
    <property type="nucleotide sequence ID" value="NZ_JBHSQY010000027.1"/>
</dbReference>
<dbReference type="EMBL" id="PZJG01000007">
    <property type="protein sequence ID" value="RAK48697.1"/>
    <property type="molecule type" value="Genomic_DNA"/>
</dbReference>
<evidence type="ECO:0008006" key="3">
    <source>
        <dbReference type="Google" id="ProtNLM"/>
    </source>
</evidence>
<dbReference type="AlphaFoldDB" id="A0A328A303"/>
<dbReference type="InterPro" id="IPR029470">
    <property type="entry name" value="PDDEXK_4"/>
</dbReference>
<protein>
    <recommendedName>
        <fullName evidence="3">PD-(D/E)XK nuclease family protein</fullName>
    </recommendedName>
</protein>
<proteinExistence type="predicted"/>
<dbReference type="Pfam" id="PF14281">
    <property type="entry name" value="PDDEXK_4"/>
    <property type="match status" value="1"/>
</dbReference>
<evidence type="ECO:0000313" key="2">
    <source>
        <dbReference type="Proteomes" id="UP000249579"/>
    </source>
</evidence>
<name>A0A328A303_9STAP</name>
<evidence type="ECO:0000313" key="1">
    <source>
        <dbReference type="EMBL" id="RAK48697.1"/>
    </source>
</evidence>
<dbReference type="Proteomes" id="UP000249579">
    <property type="component" value="Unassembled WGS sequence"/>
</dbReference>
<sequence>MASIERYLEMLNNIPVVDEKVHSESIAKIFGIESKENIISNWLAFLLDPKRIKSDVPLKAFLSTFLNDKVIEDLDYTDVVVTREYVLNNMRRVDIVIQINEVIIGIENKIFAALHNDQLNDYHNNLSNIQFMLDSNNSQHVVTVLLAPSWSKELSGRKDLKDISDLIDEEKHQTEITYESLAEVFSEIPQKNMEYRHYFILNEFVKYINEYIKEEAMELEVEWTNFNSKYSNDLSDIYHKGNEQLAVLSDKIEKFLNEMGIELFGSEILNNKLQYIINKKVTSKMFYFQLFNHQMAKYNIHYEIGSDNYESKGFILPTNLKLTIDFENRTVRNQLNEHRNFELKRPLEFQTTINVFDLDYSSEKSINNNFDEIRNKLLEWHRNNYKLLLMDLEKCLID</sequence>
<accession>A0A328A303</accession>
<reference evidence="1 2" key="1">
    <citation type="journal article" date="2018" name="Front. Microbiol.">
        <title>Description and Comparative Genomics of Macrococcus caseolyticus subsp. hominis subsp. nov., Macrococcus goetzii sp. nov., Macrococcus epidermidis sp. nov., and Macrococcus bohemicus sp. nov., Novel Macrococci From Human Clinical Material With Virulence Potential and Suspected Uptake of Foreign DNA by Natural Transformation.</title>
        <authorList>
            <person name="Maslanova I."/>
            <person name="Wertheimer Z."/>
            <person name="Sedlacek I."/>
            <person name="Svec P."/>
            <person name="Indrakova A."/>
            <person name="Kovarovic V."/>
            <person name="Schumann P."/>
            <person name="Sproer C."/>
            <person name="Kralova S."/>
            <person name="Sedo O."/>
            <person name="Kristofova L."/>
            <person name="Vrbovska V."/>
            <person name="Fuzik T."/>
            <person name="Petras P."/>
            <person name="Zdrahal Z."/>
            <person name="Ruzickova V."/>
            <person name="Doskar J."/>
            <person name="Pantucek R."/>
        </authorList>
    </citation>
    <scope>NUCLEOTIDE SEQUENCE [LARGE SCALE GENOMIC DNA]</scope>
    <source>
        <strain evidence="1 2">03/115</strain>
    </source>
</reference>
<comment type="caution">
    <text evidence="1">The sequence shown here is derived from an EMBL/GenBank/DDBJ whole genome shotgun (WGS) entry which is preliminary data.</text>
</comment>
<gene>
    <name evidence="1" type="ORF">BHX94_09860</name>
</gene>
<organism evidence="1 2">
    <name type="scientific">Macrococcoides bohemicum</name>
    <dbReference type="NCBI Taxonomy" id="1903056"/>
    <lineage>
        <taxon>Bacteria</taxon>
        <taxon>Bacillati</taxon>
        <taxon>Bacillota</taxon>
        <taxon>Bacilli</taxon>
        <taxon>Bacillales</taxon>
        <taxon>Staphylococcaceae</taxon>
        <taxon>Macrococcoides</taxon>
    </lineage>
</organism>
<dbReference type="OrthoDB" id="2417073at2"/>